<gene>
    <name evidence="1" type="ORF">BECKMB1821G_GA0114241_10553</name>
    <name evidence="3" type="ORF">BECKMB1821H_GA0114242_10603</name>
    <name evidence="2" type="ORF">BECKMB1821I_GA0114274_10563</name>
</gene>
<reference evidence="1" key="1">
    <citation type="submission" date="2019-02" db="EMBL/GenBank/DDBJ databases">
        <authorList>
            <person name="Gruber-Vodicka R. H."/>
            <person name="Seah K. B. B."/>
        </authorList>
    </citation>
    <scope>NUCLEOTIDE SEQUENCE</scope>
    <source>
        <strain evidence="1">BECK_BZ197</strain>
        <strain evidence="3">BECK_BZ198</strain>
        <strain evidence="2">BECK_BZ199</strain>
    </source>
</reference>
<evidence type="ECO:0000313" key="1">
    <source>
        <dbReference type="EMBL" id="VFK29867.1"/>
    </source>
</evidence>
<accession>A0A450XKQ9</accession>
<sequence>MGNGFDFEKIANNIPLVTVISAKWFFSKELFPQDKPLPIDPPGLGITWPGKSDATRVIEEECELDIPDEPQRYFFAGRADQNFGRLGGSGEFRGLVFAYNPSIEGSHTGSATPFDTGDLWNRVIAPKLVHESDVKKLIRKTTVPLEQWRKSFKGFLKAFFPNPRDYYDGRPRADADWEGPNNLPARDEKNAHFHAWTWEVRLHEEHPLLEGLLLWAAPRETHTELESYGSQPDLSSYWGDGPSWVERLQEAKHIDLGPIPDIQDLKVFEDEIQKQLF</sequence>
<organism evidence="1">
    <name type="scientific">Candidatus Kentrum sp. MB</name>
    <dbReference type="NCBI Taxonomy" id="2138164"/>
    <lineage>
        <taxon>Bacteria</taxon>
        <taxon>Pseudomonadati</taxon>
        <taxon>Pseudomonadota</taxon>
        <taxon>Gammaproteobacteria</taxon>
        <taxon>Candidatus Kentrum</taxon>
    </lineage>
</organism>
<name>A0A450XKQ9_9GAMM</name>
<evidence type="ECO:0000313" key="2">
    <source>
        <dbReference type="EMBL" id="VFK33897.1"/>
    </source>
</evidence>
<dbReference type="AlphaFoldDB" id="A0A450XKQ9"/>
<evidence type="ECO:0000313" key="3">
    <source>
        <dbReference type="EMBL" id="VFK76501.1"/>
    </source>
</evidence>
<dbReference type="EMBL" id="CAADFO010000055">
    <property type="protein sequence ID" value="VFK29867.1"/>
    <property type="molecule type" value="Genomic_DNA"/>
</dbReference>
<dbReference type="EMBL" id="CAADFQ010000056">
    <property type="protein sequence ID" value="VFK33897.1"/>
    <property type="molecule type" value="Genomic_DNA"/>
</dbReference>
<dbReference type="EMBL" id="CAADGH010000060">
    <property type="protein sequence ID" value="VFK76501.1"/>
    <property type="molecule type" value="Genomic_DNA"/>
</dbReference>
<protein>
    <submittedName>
        <fullName evidence="1">Uncharacterized protein</fullName>
    </submittedName>
</protein>
<proteinExistence type="predicted"/>